<reference evidence="2" key="1">
    <citation type="submission" date="2021-02" db="EMBL/GenBank/DDBJ databases">
        <authorList>
            <person name="Nowell W R."/>
        </authorList>
    </citation>
    <scope>NUCLEOTIDE SEQUENCE</scope>
</reference>
<name>A0A815KP68_ADIRI</name>
<keyword evidence="3" id="KW-1185">Reference proteome</keyword>
<comment type="caution">
    <text evidence="2">The sequence shown here is derived from an EMBL/GenBank/DDBJ whole genome shotgun (WGS) entry which is preliminary data.</text>
</comment>
<feature type="signal peptide" evidence="1">
    <location>
        <begin position="1"/>
        <end position="16"/>
    </location>
</feature>
<proteinExistence type="predicted"/>
<protein>
    <submittedName>
        <fullName evidence="2">Uncharacterized protein</fullName>
    </submittedName>
</protein>
<sequence>MLHVLTLFSLLSFVHSLAIGKIANNLMIGYGQVTLMNVSQHQCICAMLQSNTFALNYYNNNNTCILLSYNESSILLQFSNNTLFIFINQSSTLVKDIKLNGPTSSLIDAFWSFDNTSYDRDFNYNSTFNNASFCPSSITGHGSALCFNANQKQVLFINPNNHLNLSFTSFTFHYWIYLYSTVSNDQGMIGQC</sequence>
<feature type="non-terminal residue" evidence="2">
    <location>
        <position position="1"/>
    </location>
</feature>
<evidence type="ECO:0000313" key="3">
    <source>
        <dbReference type="Proteomes" id="UP000663828"/>
    </source>
</evidence>
<dbReference type="Proteomes" id="UP000663828">
    <property type="component" value="Unassembled WGS sequence"/>
</dbReference>
<feature type="chain" id="PRO_5033002555" evidence="1">
    <location>
        <begin position="17"/>
        <end position="192"/>
    </location>
</feature>
<accession>A0A815KP68</accession>
<dbReference type="EMBL" id="CAJNOR010003266">
    <property type="protein sequence ID" value="CAF1395765.1"/>
    <property type="molecule type" value="Genomic_DNA"/>
</dbReference>
<gene>
    <name evidence="2" type="ORF">XAT740_LOCUS33858</name>
</gene>
<evidence type="ECO:0000256" key="1">
    <source>
        <dbReference type="SAM" id="SignalP"/>
    </source>
</evidence>
<dbReference type="AlphaFoldDB" id="A0A815KP68"/>
<keyword evidence="1" id="KW-0732">Signal</keyword>
<evidence type="ECO:0000313" key="2">
    <source>
        <dbReference type="EMBL" id="CAF1395765.1"/>
    </source>
</evidence>
<organism evidence="2 3">
    <name type="scientific">Adineta ricciae</name>
    <name type="common">Rotifer</name>
    <dbReference type="NCBI Taxonomy" id="249248"/>
    <lineage>
        <taxon>Eukaryota</taxon>
        <taxon>Metazoa</taxon>
        <taxon>Spiralia</taxon>
        <taxon>Gnathifera</taxon>
        <taxon>Rotifera</taxon>
        <taxon>Eurotatoria</taxon>
        <taxon>Bdelloidea</taxon>
        <taxon>Adinetida</taxon>
        <taxon>Adinetidae</taxon>
        <taxon>Adineta</taxon>
    </lineage>
</organism>